<keyword evidence="2" id="KW-1185">Reference proteome</keyword>
<reference evidence="1 2" key="1">
    <citation type="submission" date="2018-06" db="EMBL/GenBank/DDBJ databases">
        <authorList>
            <consortium name="Pathogen Informatics"/>
            <person name="Doyle S."/>
        </authorList>
    </citation>
    <scope>NUCLEOTIDE SEQUENCE [LARGE SCALE GENOMIC DNA]</scope>
    <source>
        <strain evidence="1 2">NCTC12224</strain>
    </source>
</reference>
<dbReference type="Proteomes" id="UP000254924">
    <property type="component" value="Unassembled WGS sequence"/>
</dbReference>
<evidence type="ECO:0000313" key="2">
    <source>
        <dbReference type="Proteomes" id="UP000254924"/>
    </source>
</evidence>
<dbReference type="EMBL" id="UHFN01000002">
    <property type="protein sequence ID" value="SUN57932.1"/>
    <property type="molecule type" value="Genomic_DNA"/>
</dbReference>
<sequence length="191" mass="22309">MVKTDKSILEQLETPSFLEQVLRDYKAFREASEMECFRVYEDDYILSILRYIKDTPLVDLYPVTLSDGRHAALLGVYGSTERYPLNGDNHEVFEVNRLCSWVEAFAVRDEIFVWLYETLFFLLTKDLPVEFTDEDKENLLLTCHDWLLLTTHTPKEPDSPLLIDPTFDPEVIEEAGLLFTDSLSHLYEKES</sequence>
<accession>A0A380K1P5</accession>
<proteinExistence type="predicted"/>
<name>A0A380K1P5_9STRE</name>
<protein>
    <submittedName>
        <fullName evidence="1">Uncharacterized protein</fullName>
    </submittedName>
</protein>
<dbReference type="AlphaFoldDB" id="A0A380K1P5"/>
<evidence type="ECO:0000313" key="1">
    <source>
        <dbReference type="EMBL" id="SUN57932.1"/>
    </source>
</evidence>
<gene>
    <name evidence="1" type="ORF">NCTC12224_00020</name>
</gene>
<organism evidence="1 2">
    <name type="scientific">Streptococcus hyointestinalis</name>
    <dbReference type="NCBI Taxonomy" id="1337"/>
    <lineage>
        <taxon>Bacteria</taxon>
        <taxon>Bacillati</taxon>
        <taxon>Bacillota</taxon>
        <taxon>Bacilli</taxon>
        <taxon>Lactobacillales</taxon>
        <taxon>Streptococcaceae</taxon>
        <taxon>Streptococcus</taxon>
    </lineage>
</organism>